<evidence type="ECO:0000256" key="4">
    <source>
        <dbReference type="ARBA" id="ARBA00022840"/>
    </source>
</evidence>
<dbReference type="Gene3D" id="1.25.40.10">
    <property type="entry name" value="Tetratricopeptide repeat domain"/>
    <property type="match status" value="1"/>
</dbReference>
<dbReference type="GO" id="GO:0016787">
    <property type="term" value="F:hydrolase activity"/>
    <property type="evidence" value="ECO:0007669"/>
    <property type="project" value="UniProtKB-UniRule"/>
</dbReference>
<dbReference type="GO" id="GO:0005524">
    <property type="term" value="F:ATP binding"/>
    <property type="evidence" value="ECO:0007669"/>
    <property type="project" value="UniProtKB-UniRule"/>
</dbReference>
<evidence type="ECO:0000313" key="9">
    <source>
        <dbReference type="Proteomes" id="UP001362999"/>
    </source>
</evidence>
<comment type="caution">
    <text evidence="8">The sequence shown here is derived from an EMBL/GenBank/DDBJ whole genome shotgun (WGS) entry which is preliminary data.</text>
</comment>
<feature type="binding site" evidence="5">
    <location>
        <begin position="502"/>
        <end position="509"/>
    </location>
    <ligand>
        <name>ATP</name>
        <dbReference type="ChEBI" id="CHEBI:30616"/>
    </ligand>
</feature>
<keyword evidence="6" id="KW-0175">Coiled coil</keyword>
<dbReference type="PROSITE" id="PS51198">
    <property type="entry name" value="UVRD_HELICASE_ATP_BIND"/>
    <property type="match status" value="1"/>
</dbReference>
<dbReference type="PANTHER" id="PTHR21529">
    <property type="entry name" value="MAMMARY TURMOR VIRUS RECEPTOR HOMOLOG 1, 2 MTVR1, 2"/>
    <property type="match status" value="1"/>
</dbReference>
<keyword evidence="1 5" id="KW-0547">Nucleotide-binding</keyword>
<organism evidence="8 9">
    <name type="scientific">Favolaschia claudopus</name>
    <dbReference type="NCBI Taxonomy" id="2862362"/>
    <lineage>
        <taxon>Eukaryota</taxon>
        <taxon>Fungi</taxon>
        <taxon>Dikarya</taxon>
        <taxon>Basidiomycota</taxon>
        <taxon>Agaricomycotina</taxon>
        <taxon>Agaricomycetes</taxon>
        <taxon>Agaricomycetidae</taxon>
        <taxon>Agaricales</taxon>
        <taxon>Marasmiineae</taxon>
        <taxon>Mycenaceae</taxon>
        <taxon>Favolaschia</taxon>
    </lineage>
</organism>
<accession>A0AAW0EIM6</accession>
<evidence type="ECO:0000256" key="1">
    <source>
        <dbReference type="ARBA" id="ARBA00022741"/>
    </source>
</evidence>
<keyword evidence="9" id="KW-1185">Reference proteome</keyword>
<keyword evidence="4 5" id="KW-0067">ATP-binding</keyword>
<reference evidence="8 9" key="1">
    <citation type="journal article" date="2024" name="J Genomics">
        <title>Draft genome sequencing and assembly of Favolaschia claudopus CIRM-BRFM 2984 isolated from oak limbs.</title>
        <authorList>
            <person name="Navarro D."/>
            <person name="Drula E."/>
            <person name="Chaduli D."/>
            <person name="Cazenave R."/>
            <person name="Ahrendt S."/>
            <person name="Wang J."/>
            <person name="Lipzen A."/>
            <person name="Daum C."/>
            <person name="Barry K."/>
            <person name="Grigoriev I.V."/>
            <person name="Favel A."/>
            <person name="Rosso M.N."/>
            <person name="Martin F."/>
        </authorList>
    </citation>
    <scope>NUCLEOTIDE SEQUENCE [LARGE SCALE GENOMIC DNA]</scope>
    <source>
        <strain evidence="8 9">CIRM-BRFM 2984</strain>
    </source>
</reference>
<evidence type="ECO:0000256" key="6">
    <source>
        <dbReference type="SAM" id="Coils"/>
    </source>
</evidence>
<dbReference type="InterPro" id="IPR011990">
    <property type="entry name" value="TPR-like_helical_dom_sf"/>
</dbReference>
<keyword evidence="3 5" id="KW-0347">Helicase</keyword>
<feature type="domain" description="UvrD-like helicase ATP-binding" evidence="7">
    <location>
        <begin position="481"/>
        <end position="848"/>
    </location>
</feature>
<evidence type="ECO:0000256" key="3">
    <source>
        <dbReference type="ARBA" id="ARBA00022806"/>
    </source>
</evidence>
<dbReference type="InterPro" id="IPR014016">
    <property type="entry name" value="UvrD-like_ATP-bd"/>
</dbReference>
<feature type="coiled-coil region" evidence="6">
    <location>
        <begin position="2023"/>
        <end position="2065"/>
    </location>
</feature>
<dbReference type="InterPro" id="IPR027417">
    <property type="entry name" value="P-loop_NTPase"/>
</dbReference>
<dbReference type="PANTHER" id="PTHR21529:SF4">
    <property type="entry name" value="TPR AND ANKYRIN REPEAT-CONTAINING PROTEIN 1"/>
    <property type="match status" value="1"/>
</dbReference>
<dbReference type="SUPFAM" id="SSF52540">
    <property type="entry name" value="P-loop containing nucleoside triphosphate hydrolases"/>
    <property type="match status" value="1"/>
</dbReference>
<sequence length="2198" mass="248431">MVPQPTERRHYAAVGLFSTLTSEDDVNRALDRFEDLLFENEKNVDIADAILDDLIEYERPEIVRLVLSSIDTAWMLGRTTFTSAEEFTSSCTQKVLSDLSVFFQNTPSAVIDDADEERPVEERVDHRRLHFRQLVKDAPETLAALTKKLSFDDSALLPSKKLSQKQRKAAAKAQAPLNPALFENLDIPVPETRGETEDALQLVLRFQKKILRKYLDALHSDELEQSLTVACIHNDQSLLAQVEAAVPHAAPAAVATNIVASEDTEEVYSAVQPYKFATLYCDSATGFGEWAINISPRGERDLRDHNRRDRKVFGIIIKKIKEISNGHFSPDNQKRLNGKHVDVPIYEAKMTGDLRLVYQIDCIPAFDSASERQAIKIFGVYTHAQIGRVSFWDSMGRELGKKGKEYKDRVAYRKRPTHAGDYVFSPSTFPAPAEARALPTTCTPDLPPDDLEQMQSLLLKSVHFSQSLLDSIITDRDASFVLQVSPKEQEIIEHPHSCYVLGRSGTGKTTTLLYRMLLVEADSQASNEDGPETPKRRQLFVTQSRILAEKVEEHFDKLTAGYRPSSSEPDNTAKPRSSAFALVDIDDELEWRSDLPKRFSELKDEHFPLFVTFDRLCGLLEGDMENELSSGLTVVANGERAAKTSRLTYDKFLASYWPHFPQALTKGLDPSMVFSEFLGVIMGAEETLSSASSFLDRDTYLNLSERAQSTFAAQRQQIYELFAAYLSRKREFGDLDAADRTHAILRHLQQRGVPGKKLDYLYVDEIQDNLLIDTLLLRSICYNPDGLFWAGDTAQTISIGSSFRFNELKAFIYRIEQRRVETSKQLELQYQPVSQPRTFQLTVNYRSHAGIVNCAHTVIEVLMKFWPYSIDPLDRERGTVDGLRPVFFTGFDSGNVQYEQFLFGDREGSYIEFGAQQCILVRDDAARDKLREQVGDIGLIMTLYESKGLEFNDVLLYNFFEDSSVGAAQWRVVLNVLEGSGKSSAPLFDTARHAGVCIELKFLYVAITRARNNVWIADTSAKGEPMRILWTSRDQVQNCTPGTDTPQLAISSTPAEWEDQGRKLFTNKRYRQAKHCFERALLPQQAAMAEAYHLRAEARKCPTSNNRQAIQTRKTAFLQAASAFMECAKEEGTRAYFRIAAECFETVGEELLAAEVYLKAQAYTKSAELYRKLGKFDEAVDIVQKHKEEITPAVVSNVTNVARLFYYKEQSFDKAHALFSSYEEALEYLEERGLDVAHATLLESLGRYSDAAEVHLEEGRTLEAIKLFLRERDSEESIRRGAECILQGLWRKISFAVSPDMEDPSLLQLLDFATKAEALTLSENQRNELLMFQALCRREVSQLKLLGESLEESDPAAALLCYDLVFINPPKIQALLVDGVVKELQIFYGYVKLLNKFVWADPCNQPLVEKLFGYTRLGDNDFLVPQGTFLHSALRRSNHPACQRSTGEEDITLTSFELRDVYTQHLKERLEHRVLRENEMCKRTRALSLCLMFAVFEGKCYRVDCLHEHGPVPTRKEFNARVRIHLQQILILQAAQFVINEPIDRRYWITRLYSSLYPSFYRLGSASSLDLGSIPEAEAGFRVVKEWVRSWVYDFEFFPAPKFLSNLAQVCRLSFQLDPKGAMSYLTNSAFMRMQPSVYVRAGSNYVVGEFLLSLEGRQETCISAGVLFVRHCVENSLPIQTTVLCDIVEHLCACLIVADRQQRGPVHNVTLPLSWMVNWTSIAGEGRRQTHTFGLLVQCLGKLLERLYTGTGAEHLLHENKNMSNLGWRYRDTFFARVCKCICLLGYHSSQPGSQFRILKNLTRLRQSDPNPKTLHLSHRYVTATSWSGLVQALQWSTAGSALDELVVLVHADRPLPPIRQVRQIVYKLPEEIPQLLGTSEALIEKVSAQEAAPEGAEEIRDDIDEVAVEEPNDPGFTQGVEAEEVFPAAESVAMPPALEAVEHTEEEKHAASIIQSAFKRAQRRAARRKADMLKSNLAVSYASSFAACLSEAENIEWPNRNYKFRYLGPLPHLLLCLDLILDVAQKQKKQVKRDLRDAKHERLEALDKQLTELTDAVKKILQMQKNLSPTADLHKTGDLMALKSQVSSAILFIRNLPFKAQDGVTLHLDRAYKGIVQPKVFVQASARKKPALNVDDLSELYTDYPSSVATTAPARGISTSAGVEIAQREEVNIPTQDYLPELSRVVSIAEVKVGET</sequence>
<dbReference type="Gene3D" id="3.40.50.300">
    <property type="entry name" value="P-loop containing nucleotide triphosphate hydrolases"/>
    <property type="match status" value="2"/>
</dbReference>
<evidence type="ECO:0000313" key="8">
    <source>
        <dbReference type="EMBL" id="KAK7064824.1"/>
    </source>
</evidence>
<dbReference type="EMBL" id="JAWWNJ010000001">
    <property type="protein sequence ID" value="KAK7064824.1"/>
    <property type="molecule type" value="Genomic_DNA"/>
</dbReference>
<evidence type="ECO:0000259" key="7">
    <source>
        <dbReference type="PROSITE" id="PS51198"/>
    </source>
</evidence>
<name>A0AAW0EIM6_9AGAR</name>
<proteinExistence type="predicted"/>
<gene>
    <name evidence="8" type="ORF">R3P38DRAFT_3383315</name>
</gene>
<dbReference type="InterPro" id="IPR039904">
    <property type="entry name" value="TRANK1"/>
</dbReference>
<dbReference type="Proteomes" id="UP001362999">
    <property type="component" value="Unassembled WGS sequence"/>
</dbReference>
<dbReference type="SUPFAM" id="SSF48452">
    <property type="entry name" value="TPR-like"/>
    <property type="match status" value="1"/>
</dbReference>
<dbReference type="GO" id="GO:0004386">
    <property type="term" value="F:helicase activity"/>
    <property type="evidence" value="ECO:0007669"/>
    <property type="project" value="UniProtKB-UniRule"/>
</dbReference>
<dbReference type="Pfam" id="PF00580">
    <property type="entry name" value="UvrD-helicase"/>
    <property type="match status" value="1"/>
</dbReference>
<evidence type="ECO:0000256" key="5">
    <source>
        <dbReference type="PROSITE-ProRule" id="PRU00560"/>
    </source>
</evidence>
<keyword evidence="2 5" id="KW-0378">Hydrolase</keyword>
<protein>
    <submittedName>
        <fullName evidence="8">UvrD-like helicase ATP-binding domain-containing protein</fullName>
    </submittedName>
</protein>
<evidence type="ECO:0000256" key="2">
    <source>
        <dbReference type="ARBA" id="ARBA00022801"/>
    </source>
</evidence>